<sequence>MSKNYFNLRNQLIVFSTIAAFSFGCGTDEASHEETETTQEEETSPNQNQLMEIDGKVFSIPSPIQTAALIKNSGTNYNKAMLNVPSNVTKYSTNFKKAINLGVFGADLGYVTLYEQTQDAISYLTAIKSIGDDLGVSSAFDMELVTRFEKNIGNQDSLLVLVSDAYKSSDRYLKNNQQNDVGGLILAGGWIESLYFATNAAEMTSNEDVIKRIGEQKATLSNLIKLLTPFYSKPEFTSLIDKLIELDDLFASIEITYTYVKPTVDAQNKTTTINSTTEVNFTNEQLKAITAKTLEIRSELIN</sequence>
<gene>
    <name evidence="1" type="ORF">FRY74_00165</name>
</gene>
<dbReference type="OrthoDB" id="1116284at2"/>
<evidence type="ECO:0000313" key="2">
    <source>
        <dbReference type="Proteomes" id="UP000321721"/>
    </source>
</evidence>
<reference evidence="1 2" key="1">
    <citation type="submission" date="2019-08" db="EMBL/GenBank/DDBJ databases">
        <title>Genome of Vicingus serpentipes NCIMB 15042.</title>
        <authorList>
            <person name="Bowman J.P."/>
        </authorList>
    </citation>
    <scope>NUCLEOTIDE SEQUENCE [LARGE SCALE GENOMIC DNA]</scope>
    <source>
        <strain evidence="1 2">NCIMB 15042</strain>
    </source>
</reference>
<dbReference type="AlphaFoldDB" id="A0A5C6RZ39"/>
<dbReference type="RefSeq" id="WP_147097445.1">
    <property type="nucleotide sequence ID" value="NZ_VOOS01000001.1"/>
</dbReference>
<keyword evidence="2" id="KW-1185">Reference proteome</keyword>
<evidence type="ECO:0000313" key="1">
    <source>
        <dbReference type="EMBL" id="TXB66632.1"/>
    </source>
</evidence>
<name>A0A5C6RZ39_9FLAO</name>
<protein>
    <submittedName>
        <fullName evidence="1">Uncharacterized protein</fullName>
    </submittedName>
</protein>
<dbReference type="Proteomes" id="UP000321721">
    <property type="component" value="Unassembled WGS sequence"/>
</dbReference>
<organism evidence="1 2">
    <name type="scientific">Vicingus serpentipes</name>
    <dbReference type="NCBI Taxonomy" id="1926625"/>
    <lineage>
        <taxon>Bacteria</taxon>
        <taxon>Pseudomonadati</taxon>
        <taxon>Bacteroidota</taxon>
        <taxon>Flavobacteriia</taxon>
        <taxon>Flavobacteriales</taxon>
        <taxon>Vicingaceae</taxon>
        <taxon>Vicingus</taxon>
    </lineage>
</organism>
<comment type="caution">
    <text evidence="1">The sequence shown here is derived from an EMBL/GenBank/DDBJ whole genome shotgun (WGS) entry which is preliminary data.</text>
</comment>
<dbReference type="PROSITE" id="PS51257">
    <property type="entry name" value="PROKAR_LIPOPROTEIN"/>
    <property type="match status" value="1"/>
</dbReference>
<dbReference type="EMBL" id="VOOS01000001">
    <property type="protein sequence ID" value="TXB66632.1"/>
    <property type="molecule type" value="Genomic_DNA"/>
</dbReference>
<proteinExistence type="predicted"/>
<accession>A0A5C6RZ39</accession>